<reference evidence="1" key="1">
    <citation type="submission" date="2021-01" db="EMBL/GenBank/DDBJ databases">
        <authorList>
            <person name="Zhong Y.L."/>
        </authorList>
    </citation>
    <scope>NUCLEOTIDE SEQUENCE</scope>
    <source>
        <strain evidence="1">KCTC 23302</strain>
    </source>
</reference>
<protein>
    <submittedName>
        <fullName evidence="1">Uncharacterized protein</fullName>
    </submittedName>
</protein>
<accession>A0A937D9X1</accession>
<sequence length="56" mass="6044">MLEKFKSFEIKNTKVIHGGTHAASQGIPADNLSVLNINISRDHGNNDGIPPDGAFR</sequence>
<dbReference type="RefSeq" id="WP_201919825.1">
    <property type="nucleotide sequence ID" value="NZ_BAABAX010000003.1"/>
</dbReference>
<dbReference type="AlphaFoldDB" id="A0A937D9X1"/>
<organism evidence="1 2">
    <name type="scientific">Aquimarina mytili</name>
    <dbReference type="NCBI Taxonomy" id="874423"/>
    <lineage>
        <taxon>Bacteria</taxon>
        <taxon>Pseudomonadati</taxon>
        <taxon>Bacteroidota</taxon>
        <taxon>Flavobacteriia</taxon>
        <taxon>Flavobacteriales</taxon>
        <taxon>Flavobacteriaceae</taxon>
        <taxon>Aquimarina</taxon>
    </lineage>
</organism>
<dbReference type="Proteomes" id="UP000651057">
    <property type="component" value="Unassembled WGS sequence"/>
</dbReference>
<evidence type="ECO:0000313" key="2">
    <source>
        <dbReference type="Proteomes" id="UP000651057"/>
    </source>
</evidence>
<dbReference type="EMBL" id="JAERQJ010000004">
    <property type="protein sequence ID" value="MBL0684132.1"/>
    <property type="molecule type" value="Genomic_DNA"/>
</dbReference>
<proteinExistence type="predicted"/>
<comment type="caution">
    <text evidence="1">The sequence shown here is derived from an EMBL/GenBank/DDBJ whole genome shotgun (WGS) entry which is preliminary data.</text>
</comment>
<gene>
    <name evidence="1" type="ORF">JJQ60_11435</name>
</gene>
<keyword evidence="2" id="KW-1185">Reference proteome</keyword>
<evidence type="ECO:0000313" key="1">
    <source>
        <dbReference type="EMBL" id="MBL0684132.1"/>
    </source>
</evidence>
<name>A0A937D9X1_9FLAO</name>